<dbReference type="PANTHER" id="PTHR33055:SF3">
    <property type="entry name" value="PUTATIVE TRANSPOSASE FOR IS117-RELATED"/>
    <property type="match status" value="1"/>
</dbReference>
<feature type="region of interest" description="Disordered" evidence="1">
    <location>
        <begin position="303"/>
        <end position="322"/>
    </location>
</feature>
<dbReference type="PANTHER" id="PTHR33055">
    <property type="entry name" value="TRANSPOSASE FOR INSERTION SEQUENCE ELEMENT IS1111A"/>
    <property type="match status" value="1"/>
</dbReference>
<proteinExistence type="predicted"/>
<dbReference type="EMBL" id="FZNO01000065">
    <property type="protein sequence ID" value="SNS00530.1"/>
    <property type="molecule type" value="Genomic_DNA"/>
</dbReference>
<gene>
    <name evidence="3" type="ORF">SAMN06272737_1651</name>
</gene>
<evidence type="ECO:0000313" key="4">
    <source>
        <dbReference type="Proteomes" id="UP000198403"/>
    </source>
</evidence>
<dbReference type="InterPro" id="IPR002525">
    <property type="entry name" value="Transp_IS110-like_N"/>
</dbReference>
<name>A0A239AYA0_9ACTN</name>
<dbReference type="AlphaFoldDB" id="A0A239AYA0"/>
<feature type="domain" description="Transposase IS110-like N-terminal" evidence="2">
    <location>
        <begin position="5"/>
        <end position="162"/>
    </location>
</feature>
<dbReference type="GO" id="GO:0003677">
    <property type="term" value="F:DNA binding"/>
    <property type="evidence" value="ECO:0007669"/>
    <property type="project" value="InterPro"/>
</dbReference>
<sequence>MGIFCGIDWAEDHHDIAIVDEAGTQLAKRRIGNGAAGYAALLGPLAEHGDTAEQLTPVAIQTGRGLLVACLQASGRDVYVITPMTAARYRERTAVARSKSDAGDTLMLANILRTDRHAHRPMPKDSEIVRAIAVLARAGQDAFWNQQQIANQLRSVLREYFPAALRAFQVKHIGLASPEARIILAATPTPTAAARLTKARLRTLLKQAGRQRNIEAWTERLHGIFRDESLRHSRRVEDAFGHQTRALLLQLDAATRATAQLLEATKVAFAEHPDAEIITSFPALGVITGARVLAELGEDRDRFSDPRALRPTPERHRSLGPPARCTWSCTAG</sequence>
<dbReference type="Proteomes" id="UP000198403">
    <property type="component" value="Unassembled WGS sequence"/>
</dbReference>
<evidence type="ECO:0000259" key="2">
    <source>
        <dbReference type="Pfam" id="PF01548"/>
    </source>
</evidence>
<reference evidence="3 4" key="1">
    <citation type="submission" date="2017-06" db="EMBL/GenBank/DDBJ databases">
        <authorList>
            <person name="Kim H.J."/>
            <person name="Triplett B.A."/>
        </authorList>
    </citation>
    <scope>NUCLEOTIDE SEQUENCE [LARGE SCALE GENOMIC DNA]</scope>
    <source>
        <strain evidence="3 4">DSM 44272</strain>
    </source>
</reference>
<dbReference type="InterPro" id="IPR047650">
    <property type="entry name" value="Transpos_IS110"/>
</dbReference>
<evidence type="ECO:0000256" key="1">
    <source>
        <dbReference type="SAM" id="MobiDB-lite"/>
    </source>
</evidence>
<feature type="compositionally biased region" description="Basic and acidic residues" evidence="1">
    <location>
        <begin position="303"/>
        <end position="317"/>
    </location>
</feature>
<protein>
    <submittedName>
        <fullName evidence="3">Transposase</fullName>
    </submittedName>
</protein>
<accession>A0A239AYA0</accession>
<evidence type="ECO:0000313" key="3">
    <source>
        <dbReference type="EMBL" id="SNS00530.1"/>
    </source>
</evidence>
<dbReference type="GO" id="GO:0006313">
    <property type="term" value="P:DNA transposition"/>
    <property type="evidence" value="ECO:0007669"/>
    <property type="project" value="InterPro"/>
</dbReference>
<organism evidence="3 4">
    <name type="scientific">Blastococcus mobilis</name>
    <dbReference type="NCBI Taxonomy" id="1938746"/>
    <lineage>
        <taxon>Bacteria</taxon>
        <taxon>Bacillati</taxon>
        <taxon>Actinomycetota</taxon>
        <taxon>Actinomycetes</taxon>
        <taxon>Geodermatophilales</taxon>
        <taxon>Geodermatophilaceae</taxon>
        <taxon>Blastococcus</taxon>
    </lineage>
</organism>
<keyword evidence="4" id="KW-1185">Reference proteome</keyword>
<dbReference type="Pfam" id="PF01548">
    <property type="entry name" value="DEDD_Tnp_IS110"/>
    <property type="match status" value="1"/>
</dbReference>
<dbReference type="GO" id="GO:0004803">
    <property type="term" value="F:transposase activity"/>
    <property type="evidence" value="ECO:0007669"/>
    <property type="project" value="InterPro"/>
</dbReference>